<dbReference type="VEuPathDB" id="FungiDB:SI65_04827"/>
<dbReference type="PANTHER" id="PTHR36091:SF1">
    <property type="entry name" value="ALTERED INHERITANCE OF MITOCHONDRIA PROTEIN 9, MITOCHONDRIAL"/>
    <property type="match status" value="1"/>
</dbReference>
<organism evidence="1 2">
    <name type="scientific">Aspergillus cristatus</name>
    <name type="common">Chinese Fuzhuan brick tea-fermentation fungus</name>
    <name type="synonym">Eurotium cristatum</name>
    <dbReference type="NCBI Taxonomy" id="573508"/>
    <lineage>
        <taxon>Eukaryota</taxon>
        <taxon>Fungi</taxon>
        <taxon>Dikarya</taxon>
        <taxon>Ascomycota</taxon>
        <taxon>Pezizomycotina</taxon>
        <taxon>Eurotiomycetes</taxon>
        <taxon>Eurotiomycetidae</taxon>
        <taxon>Eurotiales</taxon>
        <taxon>Aspergillaceae</taxon>
        <taxon>Aspergillus</taxon>
        <taxon>Aspergillus subgen. Aspergillus</taxon>
    </lineage>
</organism>
<protein>
    <submittedName>
        <fullName evidence="1">Uncharacterized protein</fullName>
    </submittedName>
</protein>
<dbReference type="GO" id="GO:0005739">
    <property type="term" value="C:mitochondrion"/>
    <property type="evidence" value="ECO:0007669"/>
    <property type="project" value="TreeGrafter"/>
</dbReference>
<dbReference type="InterPro" id="IPR051035">
    <property type="entry name" value="Mito_inheritance_9"/>
</dbReference>
<dbReference type="PANTHER" id="PTHR36091">
    <property type="entry name" value="ALTERED INHERITANCE OF MITOCHONDRIA PROTEIN 9, MITOCHONDRIAL"/>
    <property type="match status" value="1"/>
</dbReference>
<name>A0A1E3BGC9_ASPCR</name>
<keyword evidence="2" id="KW-1185">Reference proteome</keyword>
<dbReference type="EMBL" id="JXNT01000004">
    <property type="protein sequence ID" value="ODM19841.1"/>
    <property type="molecule type" value="Genomic_DNA"/>
</dbReference>
<sequence length="255" mass="29590">MPANLYKYQRYRWLGDPEKLAMRYREFHLASLVNAATKITGSSKDKCTKLVKCVEGQYNKAFALIMESGDEMIHNDWQRVSVAPPLLQRPFPQMLELSGDEADERTQPEKELLEHYQEAIKATDPLRSEVLKDFYLRVRAEPISLVPCCWDRESLFSLLHALIAVIARWDDISNGKSPCPIDFTQDELQQHETEMELIEGVSSIVQQLQDEGLIPLGVMVRPDARDVNDHFKKEFMDLAEDERQRELHAKVWPYQ</sequence>
<evidence type="ECO:0000313" key="1">
    <source>
        <dbReference type="EMBL" id="ODM19841.1"/>
    </source>
</evidence>
<evidence type="ECO:0000313" key="2">
    <source>
        <dbReference type="Proteomes" id="UP000094569"/>
    </source>
</evidence>
<dbReference type="AlphaFoldDB" id="A0A1E3BGC9"/>
<gene>
    <name evidence="1" type="ORF">SI65_04827</name>
</gene>
<accession>A0A1E3BGC9</accession>
<reference evidence="1 2" key="1">
    <citation type="journal article" date="2016" name="BMC Genomics">
        <title>Comparative genomic and transcriptomic analyses of the Fuzhuan brick tea-fermentation fungus Aspergillus cristatus.</title>
        <authorList>
            <person name="Ge Y."/>
            <person name="Wang Y."/>
            <person name="Liu Y."/>
            <person name="Tan Y."/>
            <person name="Ren X."/>
            <person name="Zhang X."/>
            <person name="Hyde K.D."/>
            <person name="Liu Y."/>
            <person name="Liu Z."/>
        </authorList>
    </citation>
    <scope>NUCLEOTIDE SEQUENCE [LARGE SCALE GENOMIC DNA]</scope>
    <source>
        <strain evidence="1 2">GZAAS20.1005</strain>
    </source>
</reference>
<comment type="caution">
    <text evidence="1">The sequence shown here is derived from an EMBL/GenBank/DDBJ whole genome shotgun (WGS) entry which is preliminary data.</text>
</comment>
<proteinExistence type="predicted"/>
<dbReference type="OrthoDB" id="2831558at2759"/>
<dbReference type="Proteomes" id="UP000094569">
    <property type="component" value="Unassembled WGS sequence"/>
</dbReference>